<dbReference type="AlphaFoldDB" id="A0A8C4MZY4"/>
<feature type="repeat" description="WD" evidence="9">
    <location>
        <begin position="238"/>
        <end position="272"/>
    </location>
</feature>
<organism evidence="11 12">
    <name type="scientific">Eptatretus burgeri</name>
    <name type="common">Inshore hagfish</name>
    <dbReference type="NCBI Taxonomy" id="7764"/>
    <lineage>
        <taxon>Eukaryota</taxon>
        <taxon>Metazoa</taxon>
        <taxon>Chordata</taxon>
        <taxon>Craniata</taxon>
        <taxon>Vertebrata</taxon>
        <taxon>Cyclostomata</taxon>
        <taxon>Myxini</taxon>
        <taxon>Myxiniformes</taxon>
        <taxon>Myxinidae</taxon>
        <taxon>Eptatretinae</taxon>
        <taxon>Eptatretus</taxon>
    </lineage>
</organism>
<dbReference type="GO" id="GO:0008270">
    <property type="term" value="F:zinc ion binding"/>
    <property type="evidence" value="ECO:0007669"/>
    <property type="project" value="UniProtKB-KW"/>
</dbReference>
<evidence type="ECO:0000256" key="1">
    <source>
        <dbReference type="ARBA" id="ARBA00004412"/>
    </source>
</evidence>
<dbReference type="InterPro" id="IPR020472">
    <property type="entry name" value="WD40_PAC1"/>
</dbReference>
<dbReference type="GeneTree" id="ENSGT00940000158527"/>
<dbReference type="Gene3D" id="3.30.40.10">
    <property type="entry name" value="Zinc/RING finger domain, C3HC4 (zinc finger)"/>
    <property type="match status" value="1"/>
</dbReference>
<dbReference type="InterPro" id="IPR017455">
    <property type="entry name" value="Znf_FYVE-rel"/>
</dbReference>
<sequence length="400" mass="44938">MAAEIHTEARLRRPLLLAKAEGSQDVVNMATIIPKEDGIISVSEDKSIRVWMKRDSGQYWPSVFHSMPAACSAMSYNSETRRLFVGQDSGIIAEFQLSEDFNKMSSVRNYPAHQQRVTAVLFVLETEWLLSTGQDKLFCWHHSESSRALGSFRTPAWASCLQFDVESRYAFVGDYSGQISVLKLDGMTCSTISTLKGHTGSVYALCWDPIQKLLFSGSSDSSVIMWDIGGQKGLAIELQGHRNKVQGLCFAQPTRQLLSCSSDGLLVVWNMDVHRQETPEWLDSDCCQTCSQPFFWNFKQMWDSKTIGLRQHHCRKCGKAVCAKCSSKRSTIPLLGFETEVRVCDSCYDTITDEDRAPTATFHESKHSVVNMQLDLTRGWLLTSGTDKVIKLWDVSPVIS</sequence>
<evidence type="ECO:0000256" key="9">
    <source>
        <dbReference type="PROSITE-ProRule" id="PRU00221"/>
    </source>
</evidence>
<evidence type="ECO:0000256" key="8">
    <source>
        <dbReference type="PROSITE-ProRule" id="PRU00091"/>
    </source>
</evidence>
<protein>
    <submittedName>
        <fullName evidence="11">WD repeat and FYVE domain containing 2</fullName>
    </submittedName>
</protein>
<evidence type="ECO:0000256" key="4">
    <source>
        <dbReference type="ARBA" id="ARBA00022737"/>
    </source>
</evidence>
<dbReference type="PRINTS" id="PR00320">
    <property type="entry name" value="GPROTEINBRPT"/>
</dbReference>
<dbReference type="InterPro" id="IPR015943">
    <property type="entry name" value="WD40/YVTN_repeat-like_dom_sf"/>
</dbReference>
<dbReference type="OMA" id="EIRCLRW"/>
<dbReference type="SUPFAM" id="SSF57903">
    <property type="entry name" value="FYVE/PHD zinc finger"/>
    <property type="match status" value="1"/>
</dbReference>
<keyword evidence="6 8" id="KW-0863">Zinc-finger</keyword>
<proteinExistence type="predicted"/>
<dbReference type="Gene3D" id="2.130.10.10">
    <property type="entry name" value="YVTN repeat-like/Quinoprotein amine dehydrogenase"/>
    <property type="match status" value="2"/>
</dbReference>
<evidence type="ECO:0000256" key="6">
    <source>
        <dbReference type="ARBA" id="ARBA00022771"/>
    </source>
</evidence>
<feature type="repeat" description="WD" evidence="9">
    <location>
        <begin position="195"/>
        <end position="228"/>
    </location>
</feature>
<keyword evidence="5" id="KW-0967">Endosome</keyword>
<name>A0A8C4MZY4_EPTBU</name>
<evidence type="ECO:0000259" key="10">
    <source>
        <dbReference type="PROSITE" id="PS50178"/>
    </source>
</evidence>
<dbReference type="Ensembl" id="ENSEBUT00000000658.1">
    <property type="protein sequence ID" value="ENSEBUP00000000364.1"/>
    <property type="gene ID" value="ENSEBUG00000000544.1"/>
</dbReference>
<keyword evidence="12" id="KW-1185">Reference proteome</keyword>
<dbReference type="PANTHER" id="PTHR46189:SF1">
    <property type="entry name" value="LD41958P"/>
    <property type="match status" value="1"/>
</dbReference>
<dbReference type="SMART" id="SM00320">
    <property type="entry name" value="WD40"/>
    <property type="match status" value="6"/>
</dbReference>
<reference evidence="11" key="2">
    <citation type="submission" date="2025-09" db="UniProtKB">
        <authorList>
            <consortium name="Ensembl"/>
        </authorList>
    </citation>
    <scope>IDENTIFICATION</scope>
</reference>
<keyword evidence="3" id="KW-0479">Metal-binding</keyword>
<dbReference type="PANTHER" id="PTHR46189">
    <property type="entry name" value="LD41958P"/>
    <property type="match status" value="1"/>
</dbReference>
<evidence type="ECO:0000256" key="7">
    <source>
        <dbReference type="ARBA" id="ARBA00022833"/>
    </source>
</evidence>
<evidence type="ECO:0000313" key="11">
    <source>
        <dbReference type="Ensembl" id="ENSEBUP00000000364.1"/>
    </source>
</evidence>
<keyword evidence="7" id="KW-0862">Zinc</keyword>
<reference evidence="11" key="1">
    <citation type="submission" date="2025-08" db="UniProtKB">
        <authorList>
            <consortium name="Ensembl"/>
        </authorList>
    </citation>
    <scope>IDENTIFICATION</scope>
</reference>
<keyword evidence="2 9" id="KW-0853">WD repeat</keyword>
<feature type="domain" description="FYVE-type" evidence="10">
    <location>
        <begin position="281"/>
        <end position="352"/>
    </location>
</feature>
<dbReference type="InterPro" id="IPR011011">
    <property type="entry name" value="Znf_FYVE_PHD"/>
</dbReference>
<dbReference type="InterPro" id="IPR019775">
    <property type="entry name" value="WD40_repeat_CS"/>
</dbReference>
<keyword evidence="4" id="KW-0677">Repeat</keyword>
<dbReference type="PROSITE" id="PS50294">
    <property type="entry name" value="WD_REPEATS_REGION"/>
    <property type="match status" value="3"/>
</dbReference>
<evidence type="ECO:0000313" key="12">
    <source>
        <dbReference type="Proteomes" id="UP000694388"/>
    </source>
</evidence>
<dbReference type="FunFam" id="3.30.40.10:FF:000105">
    <property type="entry name" value="WD repeat and FYVE domain-containing protein 2"/>
    <property type="match status" value="1"/>
</dbReference>
<dbReference type="Proteomes" id="UP000694388">
    <property type="component" value="Unplaced"/>
</dbReference>
<feature type="repeat" description="WD" evidence="9">
    <location>
        <begin position="362"/>
        <end position="396"/>
    </location>
</feature>
<dbReference type="Pfam" id="PF01363">
    <property type="entry name" value="FYVE"/>
    <property type="match status" value="1"/>
</dbReference>
<dbReference type="PROSITE" id="PS50082">
    <property type="entry name" value="WD_REPEATS_2"/>
    <property type="match status" value="3"/>
</dbReference>
<dbReference type="InterPro" id="IPR013083">
    <property type="entry name" value="Znf_RING/FYVE/PHD"/>
</dbReference>
<dbReference type="InterPro" id="IPR036322">
    <property type="entry name" value="WD40_repeat_dom_sf"/>
</dbReference>
<evidence type="ECO:0000256" key="3">
    <source>
        <dbReference type="ARBA" id="ARBA00022723"/>
    </source>
</evidence>
<dbReference type="SUPFAM" id="SSF50978">
    <property type="entry name" value="WD40 repeat-like"/>
    <property type="match status" value="1"/>
</dbReference>
<comment type="subcellular location">
    <subcellularLocation>
        <location evidence="1">Early endosome</location>
    </subcellularLocation>
</comment>
<dbReference type="GO" id="GO:0005769">
    <property type="term" value="C:early endosome"/>
    <property type="evidence" value="ECO:0007669"/>
    <property type="project" value="UniProtKB-SubCell"/>
</dbReference>
<dbReference type="PROSITE" id="PS50178">
    <property type="entry name" value="ZF_FYVE"/>
    <property type="match status" value="1"/>
</dbReference>
<dbReference type="Pfam" id="PF00400">
    <property type="entry name" value="WD40"/>
    <property type="match status" value="3"/>
</dbReference>
<dbReference type="InterPro" id="IPR000306">
    <property type="entry name" value="Znf_FYVE"/>
</dbReference>
<dbReference type="PROSITE" id="PS00678">
    <property type="entry name" value="WD_REPEATS_1"/>
    <property type="match status" value="3"/>
</dbReference>
<dbReference type="InterPro" id="IPR001680">
    <property type="entry name" value="WD40_rpt"/>
</dbReference>
<evidence type="ECO:0000256" key="5">
    <source>
        <dbReference type="ARBA" id="ARBA00022753"/>
    </source>
</evidence>
<evidence type="ECO:0000256" key="2">
    <source>
        <dbReference type="ARBA" id="ARBA00022574"/>
    </source>
</evidence>
<dbReference type="CDD" id="cd15718">
    <property type="entry name" value="FYVE_WDFY1_like"/>
    <property type="match status" value="1"/>
</dbReference>
<dbReference type="FunFam" id="2.130.10.10:FF:000285">
    <property type="entry name" value="WD repeat and FYVE domain-containing protein 1"/>
    <property type="match status" value="1"/>
</dbReference>
<dbReference type="InterPro" id="IPR042234">
    <property type="entry name" value="WDFY1/WDFY2"/>
</dbReference>
<accession>A0A8C4MZY4</accession>
<dbReference type="SMART" id="SM00064">
    <property type="entry name" value="FYVE"/>
    <property type="match status" value="1"/>
</dbReference>